<evidence type="ECO:0000256" key="1">
    <source>
        <dbReference type="SAM" id="MobiDB-lite"/>
    </source>
</evidence>
<comment type="caution">
    <text evidence="2">The sequence shown here is derived from an EMBL/GenBank/DDBJ whole genome shotgun (WGS) entry which is preliminary data.</text>
</comment>
<proteinExistence type="predicted"/>
<dbReference type="AlphaFoldDB" id="A0A9P7BEB2"/>
<feature type="non-terminal residue" evidence="2">
    <location>
        <position position="86"/>
    </location>
</feature>
<evidence type="ECO:0000313" key="3">
    <source>
        <dbReference type="Proteomes" id="UP000697127"/>
    </source>
</evidence>
<feature type="region of interest" description="Disordered" evidence="1">
    <location>
        <begin position="1"/>
        <end position="52"/>
    </location>
</feature>
<keyword evidence="3" id="KW-1185">Reference proteome</keyword>
<sequence>MNFNDGNGNDSNGFNSINQGVPMIQQQDQQQQQQQQQQQPGQPGRPGGLTTQQVFTYLMKLEPEQRNAVISKNPQLRNFFLQVEQQ</sequence>
<dbReference type="Proteomes" id="UP000697127">
    <property type="component" value="Unassembled WGS sequence"/>
</dbReference>
<protein>
    <submittedName>
        <fullName evidence="2">Uncharacterized protein</fullName>
    </submittedName>
</protein>
<name>A0A9P7BEB2_9ASCO</name>
<organism evidence="2 3">
    <name type="scientific">Pichia californica</name>
    <dbReference type="NCBI Taxonomy" id="460514"/>
    <lineage>
        <taxon>Eukaryota</taxon>
        <taxon>Fungi</taxon>
        <taxon>Dikarya</taxon>
        <taxon>Ascomycota</taxon>
        <taxon>Saccharomycotina</taxon>
        <taxon>Pichiomycetes</taxon>
        <taxon>Pichiales</taxon>
        <taxon>Pichiaceae</taxon>
        <taxon>Pichia</taxon>
    </lineage>
</organism>
<reference evidence="2" key="1">
    <citation type="submission" date="2020-11" db="EMBL/GenBank/DDBJ databases">
        <title>Kefir isolates.</title>
        <authorList>
            <person name="Marcisauskas S."/>
            <person name="Kim Y."/>
            <person name="Blasche S."/>
        </authorList>
    </citation>
    <scope>NUCLEOTIDE SEQUENCE</scope>
    <source>
        <strain evidence="2">Olga-1</strain>
    </source>
</reference>
<dbReference type="EMBL" id="PUHW01000782">
    <property type="protein sequence ID" value="KAG0684889.1"/>
    <property type="molecule type" value="Genomic_DNA"/>
</dbReference>
<accession>A0A9P7BEB2</accession>
<evidence type="ECO:0000313" key="2">
    <source>
        <dbReference type="EMBL" id="KAG0684889.1"/>
    </source>
</evidence>
<gene>
    <name evidence="2" type="ORF">C6P40_004978</name>
</gene>